<protein>
    <recommendedName>
        <fullName evidence="10">Neocarzinostatin family protein</fullName>
    </recommendedName>
</protein>
<keyword evidence="6" id="KW-0472">Membrane</keyword>
<reference evidence="8 9" key="1">
    <citation type="submission" date="2020-07" db="EMBL/GenBank/DDBJ databases">
        <authorList>
            <person name="Zhuang K."/>
            <person name="Ran Y."/>
        </authorList>
    </citation>
    <scope>NUCLEOTIDE SEQUENCE [LARGE SCALE GENOMIC DNA]</scope>
    <source>
        <strain evidence="8 9">WCH-YHL-001</strain>
    </source>
</reference>
<dbReference type="Pfam" id="PF00960">
    <property type="entry name" value="Neocarzinostat"/>
    <property type="match status" value="1"/>
</dbReference>
<dbReference type="Proteomes" id="UP000515512">
    <property type="component" value="Chromosome"/>
</dbReference>
<keyword evidence="6" id="KW-1133">Transmembrane helix</keyword>
<dbReference type="AlphaFoldDB" id="A0A7D6VG20"/>
<keyword evidence="9" id="KW-1185">Reference proteome</keyword>
<keyword evidence="2" id="KW-0929">Antimicrobial</keyword>
<dbReference type="GO" id="GO:0003677">
    <property type="term" value="F:DNA binding"/>
    <property type="evidence" value="ECO:0007669"/>
    <property type="project" value="UniProtKB-KW"/>
</dbReference>
<dbReference type="GO" id="GO:0042742">
    <property type="term" value="P:defense response to bacterium"/>
    <property type="evidence" value="ECO:0007669"/>
    <property type="project" value="UniProtKB-KW"/>
</dbReference>
<evidence type="ECO:0000313" key="9">
    <source>
        <dbReference type="Proteomes" id="UP000515512"/>
    </source>
</evidence>
<evidence type="ECO:0000256" key="6">
    <source>
        <dbReference type="SAM" id="Phobius"/>
    </source>
</evidence>
<evidence type="ECO:0000313" key="8">
    <source>
        <dbReference type="EMBL" id="QLY28790.1"/>
    </source>
</evidence>
<name>A0A7D6VG20_9NOCA</name>
<sequence>MIRSVARAAVVASAAALPLLPAAAVAAPAARPVLEVSAATDLTEGQRIIVNGTGFRAGLAAVAVGICKQGFTNGLRDCDLGGGATFVNIADDGTFPTVTLTAHAHFNDIDCTTQPCVIAAAPLPGSEPQSVIDANSAEVAVGFAGARQPAAAVVTTAAARTDPSANGPSTVLWSATAALLLIVAILALADRRRL</sequence>
<dbReference type="KEGG" id="nhu:H0264_26130"/>
<comment type="similarity">
    <text evidence="1">Belongs to the neocarzinostatin family.</text>
</comment>
<dbReference type="EMBL" id="CP059399">
    <property type="protein sequence ID" value="QLY28790.1"/>
    <property type="molecule type" value="Genomic_DNA"/>
</dbReference>
<organism evidence="8 9">
    <name type="scientific">Nocardia huaxiensis</name>
    <dbReference type="NCBI Taxonomy" id="2755382"/>
    <lineage>
        <taxon>Bacteria</taxon>
        <taxon>Bacillati</taxon>
        <taxon>Actinomycetota</taxon>
        <taxon>Actinomycetes</taxon>
        <taxon>Mycobacteriales</taxon>
        <taxon>Nocardiaceae</taxon>
        <taxon>Nocardia</taxon>
    </lineage>
</organism>
<evidence type="ECO:0000256" key="2">
    <source>
        <dbReference type="ARBA" id="ARBA00022529"/>
    </source>
</evidence>
<keyword evidence="6" id="KW-0812">Transmembrane</keyword>
<feature type="chain" id="PRO_5027915225" description="Neocarzinostatin family protein" evidence="7">
    <location>
        <begin position="27"/>
        <end position="194"/>
    </location>
</feature>
<evidence type="ECO:0008006" key="10">
    <source>
        <dbReference type="Google" id="ProtNLM"/>
    </source>
</evidence>
<dbReference type="InterPro" id="IPR047704">
    <property type="entry name" value="GPS-CTERM"/>
</dbReference>
<evidence type="ECO:0000256" key="3">
    <source>
        <dbReference type="ARBA" id="ARBA00023022"/>
    </source>
</evidence>
<accession>A0A7D6VG20</accession>
<dbReference type="Gene3D" id="2.60.40.230">
    <property type="entry name" value="Neocarzinostatin-like"/>
    <property type="match status" value="1"/>
</dbReference>
<dbReference type="SUPFAM" id="SSF49319">
    <property type="entry name" value="Actinoxanthin-like"/>
    <property type="match status" value="1"/>
</dbReference>
<evidence type="ECO:0000256" key="1">
    <source>
        <dbReference type="ARBA" id="ARBA00010648"/>
    </source>
</evidence>
<evidence type="ECO:0000256" key="5">
    <source>
        <dbReference type="ARBA" id="ARBA00023157"/>
    </source>
</evidence>
<feature type="signal peptide" evidence="7">
    <location>
        <begin position="1"/>
        <end position="26"/>
    </location>
</feature>
<feature type="transmembrane region" description="Helical" evidence="6">
    <location>
        <begin position="171"/>
        <end position="189"/>
    </location>
</feature>
<proteinExistence type="inferred from homology"/>
<dbReference type="NCBIfam" id="NF040681">
    <property type="entry name" value="GPS-CTERM"/>
    <property type="match status" value="1"/>
</dbReference>
<evidence type="ECO:0000256" key="4">
    <source>
        <dbReference type="ARBA" id="ARBA00023125"/>
    </source>
</evidence>
<keyword evidence="4" id="KW-0238">DNA-binding</keyword>
<dbReference type="InterPro" id="IPR002186">
    <property type="entry name" value="Neocarzinostatin_fam"/>
</dbReference>
<keyword evidence="7" id="KW-0732">Signal</keyword>
<dbReference type="InterPro" id="IPR027273">
    <property type="entry name" value="Neocarzinostatin-like"/>
</dbReference>
<keyword evidence="5" id="KW-1015">Disulfide bond</keyword>
<gene>
    <name evidence="8" type="ORF">H0264_26130</name>
</gene>
<dbReference type="RefSeq" id="WP_181579996.1">
    <property type="nucleotide sequence ID" value="NZ_CP059399.1"/>
</dbReference>
<keyword evidence="3" id="KW-0044">Antibiotic</keyword>
<evidence type="ECO:0000256" key="7">
    <source>
        <dbReference type="SAM" id="SignalP"/>
    </source>
</evidence>